<reference evidence="3" key="1">
    <citation type="submission" date="2021-02" db="EMBL/GenBank/DDBJ databases">
        <authorList>
            <person name="Nowell W R."/>
        </authorList>
    </citation>
    <scope>NUCLEOTIDE SEQUENCE</scope>
</reference>
<dbReference type="CDD" id="cd02257">
    <property type="entry name" value="Peptidase_C19"/>
    <property type="match status" value="1"/>
</dbReference>
<dbReference type="Pfam" id="PF00443">
    <property type="entry name" value="UCH"/>
    <property type="match status" value="1"/>
</dbReference>
<dbReference type="EMBL" id="CAJNOH010000076">
    <property type="protein sequence ID" value="CAF0843515.1"/>
    <property type="molecule type" value="Genomic_DNA"/>
</dbReference>
<dbReference type="SUPFAM" id="SSF54001">
    <property type="entry name" value="Cysteine proteinases"/>
    <property type="match status" value="1"/>
</dbReference>
<dbReference type="GO" id="GO:0016579">
    <property type="term" value="P:protein deubiquitination"/>
    <property type="evidence" value="ECO:0007669"/>
    <property type="project" value="InterPro"/>
</dbReference>
<dbReference type="GO" id="GO:0004843">
    <property type="term" value="F:cysteine-type deubiquitinase activity"/>
    <property type="evidence" value="ECO:0007669"/>
    <property type="project" value="InterPro"/>
</dbReference>
<feature type="domain" description="USP" evidence="2">
    <location>
        <begin position="963"/>
        <end position="1416"/>
    </location>
</feature>
<evidence type="ECO:0000256" key="1">
    <source>
        <dbReference type="SAM" id="MobiDB-lite"/>
    </source>
</evidence>
<sequence>MLVGGSSRTHREQQTMQNNNQQTHSSIDDDDNLLDNYLSQDRKKTSSKIIQEVASSTIIESLTAEWWTLNLSQTVLNDLLENLIPLVVLACEKVINEADERHLIETTTSDRSFNPINRLASFLMRNNPKYIHYSSLSPYHYSMKSLLNTKKIQVLKIYGEEETLLRTILKQRQNERSQQYDTISKEEERRKNLLRTFFFDWNVPERGWIQTRLINNMIEQFNEISKQNDLKLNISPFQSHRMHLGAFTENFLNSLKNQSLENFDSIINTYRHYAQTYSNIVQEHELNLLLQRLFNKLDDKQSDYLLRQNVMKVLQTFYNALNDNDKQYVNQPNQWPVVKQTILNNEMKSNETSSESETVQQEKPPGSPVTNEQQIVSSISADENIKIDEGQEQTNDEQKKFNIELKHPSVYEAEFRFTNEHKPIYNLEHFDTIDHEKSIQFDEQLIDKIQFSALLISFCGLKKNEMVISALIDYFRSNYKETNEEKNAKKILMQQRLIDAEQRTQSDLVFEKMNTTCTGLIKLEPLVNILKQYKDGAAIEQIEQVLQTYQDQKQLSSTQFYDLVINIHQTLNETMGGGENFDELLKYIDNQQPQINASDRTRIHTRHQWLKRIRNIPFRTLGYLYKEVMDIIQKDSETFSNQPSKHLSIYIALLENNRNQIRYVATTNDQTDLLLGKTLERGEGISFQILDSGKWAYINQTKNHSRIKFFNPDDKNQSGSFVLIPLKRLQHTSSNGLLGIDTIQDKKEKAFAQHEVQFYEGVASALSDTFTFVDFDKNMMKILQRFTYWIEQRCSNVSIVDYYTYEPTSMNTPTERLLKHVFTYSNGNLTIFDTPKLVNSREQVFKYNLEHAAVSCQSTITSFLGQTHMIQAIRGRDNFCFSLIDTNIGEQEDLPDEQKQDLITMYRCIYMAVDELEQELIDDTTKQFLTYEKQSDEMRLNYLFDRIWYMDICNKIKQLSSDTIYEFINNKSKWNDQIKQILSIISRLVKHKELNPTDLSRFDYDPIVPAFLDLISQLRNDHRTSEYKHWNKLLDTSVFISKLNLTYSNLLTQNTTTDICELFQCIIDLLNNSLSQQSSVYSTNVIEQVQNFKLTTLSLEYLNKLFVETEEQLHDKITLDSLDTQASNIIQYVDITWLLHHIQSGSTIKHTFSGQILHAHCCNNCFHVHFRTEPFPMLTLSINKTNQTLEQIISQLTKIELIDSISCSYCSNQIKNEQERMIKHDALLTTITTTVSPIVTSRRQLSDHIFSSTPISSSTTNILPSTKNHIHHRIKSQKMISNFPDILCIQLKRFSHDRLSNRTIKLNTSIIIEPEKILDLSYLHYTTWLGLRNSSISYHYRLIAICLHLSENSSSSLSSIHLTKRINDHYVCLYRTDHNQWFLSDDERIIEINDINNLFQTSYVTENCYLLFYERYL</sequence>
<protein>
    <recommendedName>
        <fullName evidence="2">USP domain-containing protein</fullName>
    </recommendedName>
</protein>
<dbReference type="SUPFAM" id="SSF55781">
    <property type="entry name" value="GAF domain-like"/>
    <property type="match status" value="1"/>
</dbReference>
<dbReference type="Gene3D" id="3.90.70.10">
    <property type="entry name" value="Cysteine proteinases"/>
    <property type="match status" value="1"/>
</dbReference>
<dbReference type="InterPro" id="IPR029016">
    <property type="entry name" value="GAF-like_dom_sf"/>
</dbReference>
<dbReference type="PANTHER" id="PTHR46788:SF1">
    <property type="entry name" value="EF-HAND CALCIUM-BINDING DOMAIN-CONTAINING PROTEIN 5"/>
    <property type="match status" value="1"/>
</dbReference>
<dbReference type="PROSITE" id="PS50235">
    <property type="entry name" value="USP_3"/>
    <property type="match status" value="1"/>
</dbReference>
<dbReference type="Proteomes" id="UP000663870">
    <property type="component" value="Unassembled WGS sequence"/>
</dbReference>
<dbReference type="InterPro" id="IPR001394">
    <property type="entry name" value="Peptidase_C19_UCH"/>
</dbReference>
<dbReference type="CDD" id="cd22968">
    <property type="entry name" value="DD_EFCAB5"/>
    <property type="match status" value="1"/>
</dbReference>
<evidence type="ECO:0000313" key="6">
    <source>
        <dbReference type="Proteomes" id="UP000663870"/>
    </source>
</evidence>
<name>A0A813VZH2_9BILA</name>
<feature type="compositionally biased region" description="Low complexity" evidence="1">
    <location>
        <begin position="14"/>
        <end position="23"/>
    </location>
</feature>
<feature type="region of interest" description="Disordered" evidence="1">
    <location>
        <begin position="1"/>
        <end position="32"/>
    </location>
</feature>
<organism evidence="3 5">
    <name type="scientific">Rotaria sordida</name>
    <dbReference type="NCBI Taxonomy" id="392033"/>
    <lineage>
        <taxon>Eukaryota</taxon>
        <taxon>Metazoa</taxon>
        <taxon>Spiralia</taxon>
        <taxon>Gnathifera</taxon>
        <taxon>Rotifera</taxon>
        <taxon>Eurotatoria</taxon>
        <taxon>Bdelloidea</taxon>
        <taxon>Philodinida</taxon>
        <taxon>Philodinidae</taxon>
        <taxon>Rotaria</taxon>
    </lineage>
</organism>
<keyword evidence="6" id="KW-1185">Reference proteome</keyword>
<dbReference type="InterPro" id="IPR038765">
    <property type="entry name" value="Papain-like_cys_pep_sf"/>
</dbReference>
<evidence type="ECO:0000313" key="3">
    <source>
        <dbReference type="EMBL" id="CAF0843515.1"/>
    </source>
</evidence>
<dbReference type="InterPro" id="IPR028889">
    <property type="entry name" value="USP"/>
</dbReference>
<evidence type="ECO:0000259" key="2">
    <source>
        <dbReference type="PROSITE" id="PS50235"/>
    </source>
</evidence>
<comment type="caution">
    <text evidence="3">The sequence shown here is derived from an EMBL/GenBank/DDBJ whole genome shotgun (WGS) entry which is preliminary data.</text>
</comment>
<feature type="compositionally biased region" description="Low complexity" evidence="1">
    <location>
        <begin position="348"/>
        <end position="357"/>
    </location>
</feature>
<dbReference type="PANTHER" id="PTHR46788">
    <property type="entry name" value="EF-HAND CALCIUM-BINDING DOMAIN-CONTAINING PROTEIN 5"/>
    <property type="match status" value="1"/>
</dbReference>
<proteinExistence type="predicted"/>
<dbReference type="Gene3D" id="3.30.450.40">
    <property type="match status" value="1"/>
</dbReference>
<feature type="region of interest" description="Disordered" evidence="1">
    <location>
        <begin position="348"/>
        <end position="372"/>
    </location>
</feature>
<evidence type="ECO:0000313" key="5">
    <source>
        <dbReference type="Proteomes" id="UP000663854"/>
    </source>
</evidence>
<evidence type="ECO:0000313" key="4">
    <source>
        <dbReference type="EMBL" id="CAF0888896.1"/>
    </source>
</evidence>
<accession>A0A813VZH2</accession>
<dbReference type="EMBL" id="CAJNOL010000152">
    <property type="protein sequence ID" value="CAF0888896.1"/>
    <property type="molecule type" value="Genomic_DNA"/>
</dbReference>
<gene>
    <name evidence="4" type="ORF">JXQ802_LOCUS8550</name>
    <name evidence="3" type="ORF">PYM288_LOCUS6687</name>
</gene>
<dbReference type="Proteomes" id="UP000663854">
    <property type="component" value="Unassembled WGS sequence"/>
</dbReference>